<feature type="repeat" description="ANK" evidence="3">
    <location>
        <begin position="120"/>
        <end position="152"/>
    </location>
</feature>
<dbReference type="PROSITE" id="PS50297">
    <property type="entry name" value="ANK_REP_REGION"/>
    <property type="match status" value="1"/>
</dbReference>
<reference evidence="5 6" key="1">
    <citation type="journal article" date="2017" name="Nat. Ecol. Evol.">
        <title>Scallop genome provides insights into evolution of bilaterian karyotype and development.</title>
        <authorList>
            <person name="Wang S."/>
            <person name="Zhang J."/>
            <person name="Jiao W."/>
            <person name="Li J."/>
            <person name="Xun X."/>
            <person name="Sun Y."/>
            <person name="Guo X."/>
            <person name="Huan P."/>
            <person name="Dong B."/>
            <person name="Zhang L."/>
            <person name="Hu X."/>
            <person name="Sun X."/>
            <person name="Wang J."/>
            <person name="Zhao C."/>
            <person name="Wang Y."/>
            <person name="Wang D."/>
            <person name="Huang X."/>
            <person name="Wang R."/>
            <person name="Lv J."/>
            <person name="Li Y."/>
            <person name="Zhang Z."/>
            <person name="Liu B."/>
            <person name="Lu W."/>
            <person name="Hui Y."/>
            <person name="Liang J."/>
            <person name="Zhou Z."/>
            <person name="Hou R."/>
            <person name="Li X."/>
            <person name="Liu Y."/>
            <person name="Li H."/>
            <person name="Ning X."/>
            <person name="Lin Y."/>
            <person name="Zhao L."/>
            <person name="Xing Q."/>
            <person name="Dou J."/>
            <person name="Li Y."/>
            <person name="Mao J."/>
            <person name="Guo H."/>
            <person name="Dou H."/>
            <person name="Li T."/>
            <person name="Mu C."/>
            <person name="Jiang W."/>
            <person name="Fu Q."/>
            <person name="Fu X."/>
            <person name="Miao Y."/>
            <person name="Liu J."/>
            <person name="Yu Q."/>
            <person name="Li R."/>
            <person name="Liao H."/>
            <person name="Li X."/>
            <person name="Kong Y."/>
            <person name="Jiang Z."/>
            <person name="Chourrout D."/>
            <person name="Li R."/>
            <person name="Bao Z."/>
        </authorList>
    </citation>
    <scope>NUCLEOTIDE SEQUENCE [LARGE SCALE GENOMIC DNA]</scope>
    <source>
        <strain evidence="5 6">PY_sf001</strain>
    </source>
</reference>
<accession>A0A210PSN8</accession>
<dbReference type="InterPro" id="IPR036770">
    <property type="entry name" value="Ankyrin_rpt-contain_sf"/>
</dbReference>
<protein>
    <submittedName>
        <fullName evidence="5">Ankyrin repeat and SOCS box protein 2</fullName>
    </submittedName>
</protein>
<dbReference type="CDD" id="cd03716">
    <property type="entry name" value="SOCS_ASB_like"/>
    <property type="match status" value="1"/>
</dbReference>
<evidence type="ECO:0000313" key="5">
    <source>
        <dbReference type="EMBL" id="OWF39466.1"/>
    </source>
</evidence>
<dbReference type="PANTHER" id="PTHR24201:SF16">
    <property type="entry name" value="ANKYRIN-1-LIKE-RELATED"/>
    <property type="match status" value="1"/>
</dbReference>
<evidence type="ECO:0000256" key="2">
    <source>
        <dbReference type="ARBA" id="ARBA00023043"/>
    </source>
</evidence>
<dbReference type="PANTHER" id="PTHR24201">
    <property type="entry name" value="ANK_REP_REGION DOMAIN-CONTAINING PROTEIN"/>
    <property type="match status" value="1"/>
</dbReference>
<dbReference type="InterPro" id="IPR001496">
    <property type="entry name" value="SOCS_box"/>
</dbReference>
<keyword evidence="6" id="KW-1185">Reference proteome</keyword>
<dbReference type="Pfam" id="PF12796">
    <property type="entry name" value="Ank_2"/>
    <property type="match status" value="1"/>
</dbReference>
<keyword evidence="2 3" id="KW-0040">ANK repeat</keyword>
<evidence type="ECO:0000256" key="3">
    <source>
        <dbReference type="PROSITE-ProRule" id="PRU00023"/>
    </source>
</evidence>
<dbReference type="OrthoDB" id="5406014at2759"/>
<dbReference type="PROSITE" id="PS50088">
    <property type="entry name" value="ANK_REPEAT"/>
    <property type="match status" value="1"/>
</dbReference>
<evidence type="ECO:0000259" key="4">
    <source>
        <dbReference type="PROSITE" id="PS50225"/>
    </source>
</evidence>
<dbReference type="SUPFAM" id="SSF48403">
    <property type="entry name" value="Ankyrin repeat"/>
    <property type="match status" value="1"/>
</dbReference>
<evidence type="ECO:0000256" key="1">
    <source>
        <dbReference type="ARBA" id="ARBA00022737"/>
    </source>
</evidence>
<dbReference type="Pfam" id="PF00023">
    <property type="entry name" value="Ank"/>
    <property type="match status" value="1"/>
</dbReference>
<sequence length="287" mass="31985">MEVDEFMVPGEIRDEPEGCPVDTCHVDLLAAIHANDSDRAMCILGLGCQQVTLDSGLCWASRYGDVEMVSLLLQNGANPNAEVWGGFTPLIWATIYAPTVETILNLIIAGADINHSSTKRRQTALHGAVIRDKVEFVSALVEGGANLDSRDYLHKTPLLYAVQRGAISCVKLLVYYNCDVTLTGWVEGVSVSPLLHALAKGHLEITRILILAGARFDRPAISQTLTFGEFYATLERELKLEVRPVYLQQHCRVRIRRLLKPGFLQKLRQIELPPLIHRYLLIDEMDV</sequence>
<dbReference type="GO" id="GO:0005634">
    <property type="term" value="C:nucleus"/>
    <property type="evidence" value="ECO:0007669"/>
    <property type="project" value="TreeGrafter"/>
</dbReference>
<dbReference type="Gene3D" id="1.25.40.20">
    <property type="entry name" value="Ankyrin repeat-containing domain"/>
    <property type="match status" value="2"/>
</dbReference>
<dbReference type="PROSITE" id="PS50225">
    <property type="entry name" value="SOCS"/>
    <property type="match status" value="1"/>
</dbReference>
<dbReference type="InterPro" id="IPR002110">
    <property type="entry name" value="Ankyrin_rpt"/>
</dbReference>
<dbReference type="AlphaFoldDB" id="A0A210PSN8"/>
<gene>
    <name evidence="5" type="ORF">KP79_PYT19866</name>
</gene>
<dbReference type="Proteomes" id="UP000242188">
    <property type="component" value="Unassembled WGS sequence"/>
</dbReference>
<dbReference type="EMBL" id="NEDP02005525">
    <property type="protein sequence ID" value="OWF39466.1"/>
    <property type="molecule type" value="Genomic_DNA"/>
</dbReference>
<dbReference type="InterPro" id="IPR050776">
    <property type="entry name" value="Ank_Repeat/CDKN_Inhibitor"/>
</dbReference>
<keyword evidence="1" id="KW-0677">Repeat</keyword>
<evidence type="ECO:0000313" key="6">
    <source>
        <dbReference type="Proteomes" id="UP000242188"/>
    </source>
</evidence>
<dbReference type="SMART" id="SM00248">
    <property type="entry name" value="ANK"/>
    <property type="match status" value="5"/>
</dbReference>
<organism evidence="5 6">
    <name type="scientific">Mizuhopecten yessoensis</name>
    <name type="common">Japanese scallop</name>
    <name type="synonym">Patinopecten yessoensis</name>
    <dbReference type="NCBI Taxonomy" id="6573"/>
    <lineage>
        <taxon>Eukaryota</taxon>
        <taxon>Metazoa</taxon>
        <taxon>Spiralia</taxon>
        <taxon>Lophotrochozoa</taxon>
        <taxon>Mollusca</taxon>
        <taxon>Bivalvia</taxon>
        <taxon>Autobranchia</taxon>
        <taxon>Pteriomorphia</taxon>
        <taxon>Pectinida</taxon>
        <taxon>Pectinoidea</taxon>
        <taxon>Pectinidae</taxon>
        <taxon>Mizuhopecten</taxon>
    </lineage>
</organism>
<comment type="caution">
    <text evidence="5">The sequence shown here is derived from an EMBL/GenBank/DDBJ whole genome shotgun (WGS) entry which is preliminary data.</text>
</comment>
<feature type="domain" description="SOCS box" evidence="4">
    <location>
        <begin position="233"/>
        <end position="280"/>
    </location>
</feature>
<proteinExistence type="predicted"/>
<name>A0A210PSN8_MIZYE</name>
<dbReference type="STRING" id="6573.A0A210PSN8"/>